<dbReference type="SUPFAM" id="SSF88659">
    <property type="entry name" value="Sigma3 and sigma4 domains of RNA polymerase sigma factors"/>
    <property type="match status" value="1"/>
</dbReference>
<evidence type="ECO:0000256" key="5">
    <source>
        <dbReference type="ARBA" id="ARBA00023163"/>
    </source>
</evidence>
<dbReference type="Pfam" id="PF08281">
    <property type="entry name" value="Sigma70_r4_2"/>
    <property type="match status" value="1"/>
</dbReference>
<proteinExistence type="inferred from homology"/>
<evidence type="ECO:0000259" key="7">
    <source>
        <dbReference type="Pfam" id="PF04542"/>
    </source>
</evidence>
<dbReference type="InterPro" id="IPR036388">
    <property type="entry name" value="WH-like_DNA-bd_sf"/>
</dbReference>
<evidence type="ECO:0000256" key="6">
    <source>
        <dbReference type="RuleBase" id="RU000716"/>
    </source>
</evidence>
<evidence type="ECO:0000313" key="9">
    <source>
        <dbReference type="EMBL" id="TLX22679.1"/>
    </source>
</evidence>
<dbReference type="SUPFAM" id="SSF88946">
    <property type="entry name" value="Sigma2 domain of RNA polymerase sigma factors"/>
    <property type="match status" value="1"/>
</dbReference>
<evidence type="ECO:0000256" key="3">
    <source>
        <dbReference type="ARBA" id="ARBA00023082"/>
    </source>
</evidence>
<comment type="similarity">
    <text evidence="1 6">Belongs to the sigma-70 factor family. ECF subfamily.</text>
</comment>
<dbReference type="Gene3D" id="1.10.1740.10">
    <property type="match status" value="1"/>
</dbReference>
<keyword evidence="4 6" id="KW-0238">DNA-binding</keyword>
<dbReference type="GO" id="GO:0003677">
    <property type="term" value="F:DNA binding"/>
    <property type="evidence" value="ECO:0007669"/>
    <property type="project" value="UniProtKB-KW"/>
</dbReference>
<sequence length="236" mass="26229">MNTIAAGAARDYAALDDAALVACVRGGERDAFRQIMQRCNQRMFRVVRGVIRNEAEAEDVVQEAYVHGYEKLGSFRGEASLATWLTRIALNEAHGRLRRRRDSVDIDDIDMSAPVAAQLIAFPGHVLGNDPAEEAARAQLRRLLEQAVDDLPEVFRLVYVLRDVEGCSVEETATALEIRQETVKTRLYRARRQLREALASRVSAARVEAFQFMGARCARMTDVVMARIAALPGAQA</sequence>
<dbReference type="PANTHER" id="PTHR43133:SF51">
    <property type="entry name" value="RNA POLYMERASE SIGMA FACTOR"/>
    <property type="match status" value="1"/>
</dbReference>
<dbReference type="PROSITE" id="PS01063">
    <property type="entry name" value="SIGMA70_ECF"/>
    <property type="match status" value="1"/>
</dbReference>
<comment type="caution">
    <text evidence="9">The sequence shown here is derived from an EMBL/GenBank/DDBJ whole genome shotgun (WGS) entry which is preliminary data.</text>
</comment>
<evidence type="ECO:0000313" key="10">
    <source>
        <dbReference type="Proteomes" id="UP000308508"/>
    </source>
</evidence>
<dbReference type="InterPro" id="IPR039425">
    <property type="entry name" value="RNA_pol_sigma-70-like"/>
</dbReference>
<dbReference type="RefSeq" id="WP_138346822.1">
    <property type="nucleotide sequence ID" value="NZ_SROY01000001.1"/>
</dbReference>
<dbReference type="GO" id="GO:0016987">
    <property type="term" value="F:sigma factor activity"/>
    <property type="evidence" value="ECO:0007669"/>
    <property type="project" value="UniProtKB-KW"/>
</dbReference>
<keyword evidence="5 6" id="KW-0804">Transcription</keyword>
<dbReference type="InterPro" id="IPR014284">
    <property type="entry name" value="RNA_pol_sigma-70_dom"/>
</dbReference>
<dbReference type="InterPro" id="IPR013325">
    <property type="entry name" value="RNA_pol_sigma_r2"/>
</dbReference>
<dbReference type="NCBIfam" id="NF008888">
    <property type="entry name" value="PRK11922.1"/>
    <property type="match status" value="1"/>
</dbReference>
<dbReference type="InterPro" id="IPR013249">
    <property type="entry name" value="RNA_pol_sigma70_r4_t2"/>
</dbReference>
<dbReference type="InterPro" id="IPR007627">
    <property type="entry name" value="RNA_pol_sigma70_r2"/>
</dbReference>
<dbReference type="NCBIfam" id="TIGR02937">
    <property type="entry name" value="sigma70-ECF"/>
    <property type="match status" value="1"/>
</dbReference>
<keyword evidence="3 6" id="KW-0731">Sigma factor</keyword>
<dbReference type="InterPro" id="IPR013324">
    <property type="entry name" value="RNA_pol_sigma_r3/r4-like"/>
</dbReference>
<name>A0A5R9PGR7_9GAMM</name>
<dbReference type="STRING" id="1123377.GCA_000423885_00760"/>
<dbReference type="Proteomes" id="UP000308508">
    <property type="component" value="Unassembled WGS sequence"/>
</dbReference>
<evidence type="ECO:0000256" key="2">
    <source>
        <dbReference type="ARBA" id="ARBA00023015"/>
    </source>
</evidence>
<gene>
    <name evidence="9" type="ORF">E5S66_01215</name>
</gene>
<organism evidence="9 10">
    <name type="scientific">Thermomonas fusca</name>
    <dbReference type="NCBI Taxonomy" id="215690"/>
    <lineage>
        <taxon>Bacteria</taxon>
        <taxon>Pseudomonadati</taxon>
        <taxon>Pseudomonadota</taxon>
        <taxon>Gammaproteobacteria</taxon>
        <taxon>Lysobacterales</taxon>
        <taxon>Lysobacteraceae</taxon>
        <taxon>Thermomonas</taxon>
    </lineage>
</organism>
<evidence type="ECO:0000256" key="1">
    <source>
        <dbReference type="ARBA" id="ARBA00010641"/>
    </source>
</evidence>
<keyword evidence="10" id="KW-1185">Reference proteome</keyword>
<dbReference type="Gene3D" id="1.10.10.10">
    <property type="entry name" value="Winged helix-like DNA-binding domain superfamily/Winged helix DNA-binding domain"/>
    <property type="match status" value="1"/>
</dbReference>
<dbReference type="EMBL" id="SROY01000001">
    <property type="protein sequence ID" value="TLX22679.1"/>
    <property type="molecule type" value="Genomic_DNA"/>
</dbReference>
<dbReference type="InterPro" id="IPR000838">
    <property type="entry name" value="RNA_pol_sigma70_ECF_CS"/>
</dbReference>
<keyword evidence="2 6" id="KW-0805">Transcription regulation</keyword>
<feature type="domain" description="RNA polymerase sigma factor 70 region 4 type 2" evidence="8">
    <location>
        <begin position="142"/>
        <end position="194"/>
    </location>
</feature>
<protein>
    <recommendedName>
        <fullName evidence="6">RNA polymerase sigma factor</fullName>
    </recommendedName>
</protein>
<reference evidence="9 10" key="1">
    <citation type="submission" date="2019-04" db="EMBL/GenBank/DDBJ databases">
        <authorList>
            <person name="Grouzdev D.S."/>
            <person name="Nazina T.N."/>
        </authorList>
    </citation>
    <scope>NUCLEOTIDE SEQUENCE [LARGE SCALE GENOMIC DNA]</scope>
    <source>
        <strain evidence="9 10">SHC 3-19</strain>
    </source>
</reference>
<accession>A0A5R9PGR7</accession>
<dbReference type="AlphaFoldDB" id="A0A5R9PGR7"/>
<evidence type="ECO:0000256" key="4">
    <source>
        <dbReference type="ARBA" id="ARBA00023125"/>
    </source>
</evidence>
<dbReference type="Pfam" id="PF04542">
    <property type="entry name" value="Sigma70_r2"/>
    <property type="match status" value="1"/>
</dbReference>
<dbReference type="CDD" id="cd06171">
    <property type="entry name" value="Sigma70_r4"/>
    <property type="match status" value="1"/>
</dbReference>
<evidence type="ECO:0000259" key="8">
    <source>
        <dbReference type="Pfam" id="PF08281"/>
    </source>
</evidence>
<dbReference type="PANTHER" id="PTHR43133">
    <property type="entry name" value="RNA POLYMERASE ECF-TYPE SIGMA FACTO"/>
    <property type="match status" value="1"/>
</dbReference>
<feature type="domain" description="RNA polymerase sigma-70 region 2" evidence="7">
    <location>
        <begin position="37"/>
        <end position="101"/>
    </location>
</feature>
<dbReference type="GO" id="GO:0006352">
    <property type="term" value="P:DNA-templated transcription initiation"/>
    <property type="evidence" value="ECO:0007669"/>
    <property type="project" value="InterPro"/>
</dbReference>